<comment type="caution">
    <text evidence="9">The sequence shown here is derived from an EMBL/GenBank/DDBJ whole genome shotgun (WGS) entry which is preliminary data.</text>
</comment>
<dbReference type="InterPro" id="IPR051165">
    <property type="entry name" value="Multifunctional_ANK_Repeat"/>
</dbReference>
<evidence type="ECO:0000313" key="10">
    <source>
        <dbReference type="Proteomes" id="UP000790347"/>
    </source>
</evidence>
<evidence type="ECO:0000256" key="4">
    <source>
        <dbReference type="ARBA" id="ARBA00022737"/>
    </source>
</evidence>
<dbReference type="SUPFAM" id="SSF48403">
    <property type="entry name" value="Ankyrin repeat"/>
    <property type="match status" value="1"/>
</dbReference>
<evidence type="ECO:0000256" key="2">
    <source>
        <dbReference type="ARBA" id="ARBA00022483"/>
    </source>
</evidence>
<keyword evidence="3" id="KW-1052">Target cell membrane</keyword>
<dbReference type="PROSITE" id="PS50088">
    <property type="entry name" value="ANK_REPEAT"/>
    <property type="match status" value="3"/>
</dbReference>
<dbReference type="AlphaFoldDB" id="A0A922L0P8"/>
<dbReference type="Proteomes" id="UP000790347">
    <property type="component" value="Unassembled WGS sequence"/>
</dbReference>
<proteinExistence type="predicted"/>
<keyword evidence="5" id="KW-0638">Presynaptic neurotoxin</keyword>
<dbReference type="InterPro" id="IPR002110">
    <property type="entry name" value="Ankyrin_rpt"/>
</dbReference>
<dbReference type="Gene3D" id="1.25.40.20">
    <property type="entry name" value="Ankyrin repeat-containing domain"/>
    <property type="match status" value="2"/>
</dbReference>
<dbReference type="PANTHER" id="PTHR24123:SF33">
    <property type="entry name" value="PROTEIN HOS4"/>
    <property type="match status" value="1"/>
</dbReference>
<dbReference type="GO" id="GO:0006887">
    <property type="term" value="P:exocytosis"/>
    <property type="evidence" value="ECO:0007669"/>
    <property type="project" value="UniProtKB-KW"/>
</dbReference>
<organism evidence="9 10">
    <name type="scientific">Dermatophagoides farinae</name>
    <name type="common">American house dust mite</name>
    <dbReference type="NCBI Taxonomy" id="6954"/>
    <lineage>
        <taxon>Eukaryota</taxon>
        <taxon>Metazoa</taxon>
        <taxon>Ecdysozoa</taxon>
        <taxon>Arthropoda</taxon>
        <taxon>Chelicerata</taxon>
        <taxon>Arachnida</taxon>
        <taxon>Acari</taxon>
        <taxon>Acariformes</taxon>
        <taxon>Sarcoptiformes</taxon>
        <taxon>Astigmata</taxon>
        <taxon>Psoroptidia</taxon>
        <taxon>Analgoidea</taxon>
        <taxon>Pyroglyphidae</taxon>
        <taxon>Dermatophagoidinae</taxon>
        <taxon>Dermatophagoides</taxon>
    </lineage>
</organism>
<dbReference type="InterPro" id="IPR036770">
    <property type="entry name" value="Ankyrin_rpt-contain_sf"/>
</dbReference>
<feature type="repeat" description="ANK" evidence="8">
    <location>
        <begin position="144"/>
        <end position="166"/>
    </location>
</feature>
<keyword evidence="6 8" id="KW-0040">ANK repeat</keyword>
<dbReference type="GO" id="GO:0044231">
    <property type="term" value="C:host cell presynaptic membrane"/>
    <property type="evidence" value="ECO:0007669"/>
    <property type="project" value="UniProtKB-KW"/>
</dbReference>
<keyword evidence="7" id="KW-1053">Target membrane</keyword>
<keyword evidence="7" id="KW-0472">Membrane</keyword>
<evidence type="ECO:0000256" key="8">
    <source>
        <dbReference type="PROSITE-ProRule" id="PRU00023"/>
    </source>
</evidence>
<sequence>MAIKPNHLLDRIKMDDHSWFANLSSSSSSLIDECNQIVQQKYHSSLMHLCAQYDSFQTGYLLLVNHADHQWLYKRDLDGKTPLHTACTFGSNQIASIFIKNQHIVNDFKRGDWTALMISIAKQNINLVKLLLNNQADDLVEDKNGWTALHLAVRTGNIELIKLLMDQKPKDWWPKPLKNGRNIMHIAAINGHILVFEMLANYLSEINQKELINYADNCGVTPFMDASCIDCIPIMEIVLAKIHDISTCLEHLDDCHRNILHHCAQTNSYTTIQFLINHNSLSSMIIQKNLINQCDEWGQTPIFLAIRDGHYESVQLLLQLGSRIDIQDSNDRTPVDICQQYKHDHLLDLFENLMI</sequence>
<dbReference type="EMBL" id="ASGP02000006">
    <property type="protein sequence ID" value="KAH9502051.1"/>
    <property type="molecule type" value="Genomic_DNA"/>
</dbReference>
<dbReference type="Pfam" id="PF00023">
    <property type="entry name" value="Ank"/>
    <property type="match status" value="1"/>
</dbReference>
<feature type="repeat" description="ANK" evidence="8">
    <location>
        <begin position="179"/>
        <end position="211"/>
    </location>
</feature>
<dbReference type="Pfam" id="PF12796">
    <property type="entry name" value="Ank_2"/>
    <property type="match status" value="2"/>
</dbReference>
<dbReference type="SMART" id="SM00248">
    <property type="entry name" value="ANK"/>
    <property type="match status" value="7"/>
</dbReference>
<protein>
    <submittedName>
        <fullName evidence="9">Ankyrin repeat domain-containing protein 16</fullName>
    </submittedName>
</protein>
<feature type="repeat" description="ANK" evidence="8">
    <location>
        <begin position="297"/>
        <end position="329"/>
    </location>
</feature>
<comment type="subcellular location">
    <subcellularLocation>
        <location evidence="1">Target cell membrane</location>
    </subcellularLocation>
</comment>
<evidence type="ECO:0000256" key="1">
    <source>
        <dbReference type="ARBA" id="ARBA00004175"/>
    </source>
</evidence>
<name>A0A922L0P8_DERFA</name>
<evidence type="ECO:0000313" key="9">
    <source>
        <dbReference type="EMBL" id="KAH9502051.1"/>
    </source>
</evidence>
<keyword evidence="5" id="KW-0528">Neurotoxin</keyword>
<evidence type="ECO:0000256" key="5">
    <source>
        <dbReference type="ARBA" id="ARBA00023028"/>
    </source>
</evidence>
<dbReference type="PROSITE" id="PS50297">
    <property type="entry name" value="ANK_REP_REGION"/>
    <property type="match status" value="2"/>
</dbReference>
<gene>
    <name evidence="9" type="primary">ANKRD16</name>
    <name evidence="9" type="ORF">DERF_012850</name>
</gene>
<keyword evidence="5" id="KW-0800">Toxin</keyword>
<keyword evidence="2" id="KW-0268">Exocytosis</keyword>
<evidence type="ECO:0000256" key="7">
    <source>
        <dbReference type="ARBA" id="ARBA00023298"/>
    </source>
</evidence>
<keyword evidence="10" id="KW-1185">Reference proteome</keyword>
<evidence type="ECO:0000256" key="6">
    <source>
        <dbReference type="ARBA" id="ARBA00023043"/>
    </source>
</evidence>
<dbReference type="GO" id="GO:0044218">
    <property type="term" value="C:other organism cell membrane"/>
    <property type="evidence" value="ECO:0007669"/>
    <property type="project" value="UniProtKB-KW"/>
</dbReference>
<accession>A0A922L0P8</accession>
<evidence type="ECO:0000256" key="3">
    <source>
        <dbReference type="ARBA" id="ARBA00022537"/>
    </source>
</evidence>
<reference evidence="9" key="2">
    <citation type="journal article" date="2022" name="Res Sq">
        <title>Comparative Genomics Reveals Insights into the Divergent Evolution of Astigmatic Mites and Household Pest Adaptations.</title>
        <authorList>
            <person name="Xiong Q."/>
            <person name="Wan A.T.-Y."/>
            <person name="Liu X.-Y."/>
            <person name="Fung C.S.-H."/>
            <person name="Xiao X."/>
            <person name="Malainual N."/>
            <person name="Hou J."/>
            <person name="Wang L."/>
            <person name="Wang M."/>
            <person name="Yang K."/>
            <person name="Cui Y."/>
            <person name="Leung E."/>
            <person name="Nong W."/>
            <person name="Shin S.-K."/>
            <person name="Au S."/>
            <person name="Jeong K.Y."/>
            <person name="Chew F.T."/>
            <person name="Hui J."/>
            <person name="Leung T.F."/>
            <person name="Tungtrongchitr A."/>
            <person name="Zhong N."/>
            <person name="Liu Z."/>
            <person name="Tsui S."/>
        </authorList>
    </citation>
    <scope>NUCLEOTIDE SEQUENCE</scope>
    <source>
        <strain evidence="9">Derf</strain>
        <tissue evidence="9">Whole organism</tissue>
    </source>
</reference>
<keyword evidence="4" id="KW-0677">Repeat</keyword>
<reference evidence="9" key="1">
    <citation type="submission" date="2013-05" db="EMBL/GenBank/DDBJ databases">
        <authorList>
            <person name="Yim A.K.Y."/>
            <person name="Chan T.F."/>
            <person name="Ji K.M."/>
            <person name="Liu X.Y."/>
            <person name="Zhou J.W."/>
            <person name="Li R.Q."/>
            <person name="Yang K.Y."/>
            <person name="Li J."/>
            <person name="Li M."/>
            <person name="Law P.T.W."/>
            <person name="Wu Y.L."/>
            <person name="Cai Z.L."/>
            <person name="Qin H."/>
            <person name="Bao Y."/>
            <person name="Leung R.K.K."/>
            <person name="Ng P.K.S."/>
            <person name="Zou J."/>
            <person name="Zhong X.J."/>
            <person name="Ran P.X."/>
            <person name="Zhong N.S."/>
            <person name="Liu Z.G."/>
            <person name="Tsui S.K.W."/>
        </authorList>
    </citation>
    <scope>NUCLEOTIDE SEQUENCE</scope>
    <source>
        <strain evidence="9">Derf</strain>
        <tissue evidence="9">Whole organism</tissue>
    </source>
</reference>
<dbReference type="PANTHER" id="PTHR24123">
    <property type="entry name" value="ANKYRIN REPEAT-CONTAINING"/>
    <property type="match status" value="1"/>
</dbReference>